<reference evidence="1" key="1">
    <citation type="submission" date="2023-07" db="EMBL/GenBank/DDBJ databases">
        <authorList>
            <consortium name="CYATHOMIX"/>
        </authorList>
    </citation>
    <scope>NUCLEOTIDE SEQUENCE</scope>
    <source>
        <strain evidence="1">N/A</strain>
    </source>
</reference>
<evidence type="ECO:0000313" key="2">
    <source>
        <dbReference type="Proteomes" id="UP001176961"/>
    </source>
</evidence>
<accession>A0AA36DK64</accession>
<dbReference type="PANTHER" id="PTHR12097">
    <property type="entry name" value="SPLICING FACTOR 3B, SUBUNIT 1-RELATED"/>
    <property type="match status" value="1"/>
</dbReference>
<dbReference type="InterPro" id="IPR038737">
    <property type="entry name" value="SF3b_su1-like"/>
</dbReference>
<dbReference type="EMBL" id="CATQJL010000001">
    <property type="protein sequence ID" value="CAJ0589167.1"/>
    <property type="molecule type" value="Genomic_DNA"/>
</dbReference>
<dbReference type="Proteomes" id="UP001176961">
    <property type="component" value="Unassembled WGS sequence"/>
</dbReference>
<dbReference type="GO" id="GO:0000245">
    <property type="term" value="P:spliceosomal complex assembly"/>
    <property type="evidence" value="ECO:0007669"/>
    <property type="project" value="InterPro"/>
</dbReference>
<evidence type="ECO:0000313" key="1">
    <source>
        <dbReference type="EMBL" id="CAJ0589167.1"/>
    </source>
</evidence>
<organism evidence="1 2">
    <name type="scientific">Cylicocyclus nassatus</name>
    <name type="common">Nematode worm</name>
    <dbReference type="NCBI Taxonomy" id="53992"/>
    <lineage>
        <taxon>Eukaryota</taxon>
        <taxon>Metazoa</taxon>
        <taxon>Ecdysozoa</taxon>
        <taxon>Nematoda</taxon>
        <taxon>Chromadorea</taxon>
        <taxon>Rhabditida</taxon>
        <taxon>Rhabditina</taxon>
        <taxon>Rhabditomorpha</taxon>
        <taxon>Strongyloidea</taxon>
        <taxon>Strongylidae</taxon>
        <taxon>Cylicocyclus</taxon>
    </lineage>
</organism>
<sequence length="84" mass="9855">MFEYSGEMAKDYIYAVTPFLVDAMMERDQVHRQIAIDAVAHLLLVLQYRLQALWHPARKVREPVWKVGLIEPGQFRATDELVRN</sequence>
<keyword evidence="2" id="KW-1185">Reference proteome</keyword>
<dbReference type="AlphaFoldDB" id="A0AA36DK64"/>
<name>A0AA36DK64_CYLNA</name>
<dbReference type="GO" id="GO:0003729">
    <property type="term" value="F:mRNA binding"/>
    <property type="evidence" value="ECO:0007669"/>
    <property type="project" value="InterPro"/>
</dbReference>
<proteinExistence type="predicted"/>
<comment type="caution">
    <text evidence="1">The sequence shown here is derived from an EMBL/GenBank/DDBJ whole genome shotgun (WGS) entry which is preliminary data.</text>
</comment>
<protein>
    <submittedName>
        <fullName evidence="1">Uncharacterized protein</fullName>
    </submittedName>
</protein>
<gene>
    <name evidence="1" type="ORF">CYNAS_LOCUS1150</name>
</gene>